<dbReference type="PANTHER" id="PTHR28083:SF1">
    <property type="entry name" value="GOOD FOR FULL DBP5 ACTIVITY PROTEIN 2"/>
    <property type="match status" value="1"/>
</dbReference>
<accession>A0ABR1YWW5</accession>
<feature type="domain" description="Gfd2/YDR514C-like C-terminal" evidence="2">
    <location>
        <begin position="163"/>
        <end position="238"/>
    </location>
</feature>
<feature type="compositionally biased region" description="Basic and acidic residues" evidence="1">
    <location>
        <begin position="287"/>
        <end position="314"/>
    </location>
</feature>
<dbReference type="Proteomes" id="UP001492380">
    <property type="component" value="Unassembled WGS sequence"/>
</dbReference>
<dbReference type="EMBL" id="JBBWRZ010000003">
    <property type="protein sequence ID" value="KAK8240622.1"/>
    <property type="molecule type" value="Genomic_DNA"/>
</dbReference>
<comment type="caution">
    <text evidence="3">The sequence shown here is derived from an EMBL/GenBank/DDBJ whole genome shotgun (WGS) entry which is preliminary data.</text>
</comment>
<dbReference type="PANTHER" id="PTHR28083">
    <property type="entry name" value="GOOD FOR FULL DBP5 ACTIVITY PROTEIN 2"/>
    <property type="match status" value="1"/>
</dbReference>
<protein>
    <recommendedName>
        <fullName evidence="2">Gfd2/YDR514C-like C-terminal domain-containing protein</fullName>
    </recommendedName>
</protein>
<evidence type="ECO:0000256" key="1">
    <source>
        <dbReference type="SAM" id="MobiDB-lite"/>
    </source>
</evidence>
<evidence type="ECO:0000259" key="2">
    <source>
        <dbReference type="Pfam" id="PF21762"/>
    </source>
</evidence>
<feature type="region of interest" description="Disordered" evidence="1">
    <location>
        <begin position="286"/>
        <end position="320"/>
    </location>
</feature>
<feature type="region of interest" description="Disordered" evidence="1">
    <location>
        <begin position="362"/>
        <end position="384"/>
    </location>
</feature>
<organism evidence="3 4">
    <name type="scientific">Phyllosticta capitalensis</name>
    <dbReference type="NCBI Taxonomy" id="121624"/>
    <lineage>
        <taxon>Eukaryota</taxon>
        <taxon>Fungi</taxon>
        <taxon>Dikarya</taxon>
        <taxon>Ascomycota</taxon>
        <taxon>Pezizomycotina</taxon>
        <taxon>Dothideomycetes</taxon>
        <taxon>Dothideomycetes incertae sedis</taxon>
        <taxon>Botryosphaeriales</taxon>
        <taxon>Phyllostictaceae</taxon>
        <taxon>Phyllosticta</taxon>
    </lineage>
</organism>
<sequence length="556" mass="63132">MVASRMTYDPDVDFDYYSEDRLRAAIFSGFNSLKDDQELFRSDQPRRVILVFHDLSNELEKLHEIGFDCTENEVIGAADTQRLNGTDIDLFTLAVQEHLSPACETQTPRARKENGQPDTKVTFEAGHNAGVNAFWTLRCLGSQIVKGIPVTTPAVSPLETPPILMAVDTEGWEWDDSILTEVGVSILDLAQVQQTPPGFAMSEWLNSHQETYHWIFKEHDHPNYRNRDFLVDRSKNFPAHMGHTATLLKFLIGSAIQEKLCLIADQLHLEDSNPVLSCIEWLSRPDPTQKNHSENGDLGDEDHASKPNAEHVDTVQDTQTQTTEKLIATDGPDSSLFGSTLSTKSRSQQHLDAVIAQLRQEYSEEPSDVEHWDDPPVYGDDDSDRELSKEQWDLFWTTKALEQIWVARGGDDDDLDTYEDDPEALLRFTCPDSLRQAGCRLGPTLPSSQEGQWRTSADRMECAAFHVCWDYNNGVCPHPTHHDRKVHIKWTCKSICLRKPCSNPLECTRGHDFPEARFFVEETRRMISRQRAEIDAIHLQGKSIDKTQPVPHIPSF</sequence>
<feature type="domain" description="Gfd2/YDR514C-like C-terminal" evidence="2">
    <location>
        <begin position="33"/>
        <end position="86"/>
    </location>
</feature>
<dbReference type="Pfam" id="PF21762">
    <property type="entry name" value="DEDDh_C"/>
    <property type="match status" value="2"/>
</dbReference>
<evidence type="ECO:0000313" key="4">
    <source>
        <dbReference type="Proteomes" id="UP001492380"/>
    </source>
</evidence>
<dbReference type="InterPro" id="IPR040151">
    <property type="entry name" value="Gfd2/YDR514C-like"/>
</dbReference>
<keyword evidence="4" id="KW-1185">Reference proteome</keyword>
<dbReference type="InterPro" id="IPR048519">
    <property type="entry name" value="Gfd2/YDR514C-like_C"/>
</dbReference>
<gene>
    <name evidence="3" type="ORF">HDK90DRAFT_480245</name>
</gene>
<name>A0ABR1YWW5_9PEZI</name>
<evidence type="ECO:0000313" key="3">
    <source>
        <dbReference type="EMBL" id="KAK8240622.1"/>
    </source>
</evidence>
<reference evidence="3 4" key="1">
    <citation type="submission" date="2024-04" db="EMBL/GenBank/DDBJ databases">
        <title>Phyllosticta paracitricarpa is synonymous to the EU quarantine fungus P. citricarpa based on phylogenomic analyses.</title>
        <authorList>
            <consortium name="Lawrence Berkeley National Laboratory"/>
            <person name="Van Ingen-Buijs V.A."/>
            <person name="Van Westerhoven A.C."/>
            <person name="Haridas S."/>
            <person name="Skiadas P."/>
            <person name="Martin F."/>
            <person name="Groenewald J.Z."/>
            <person name="Crous P.W."/>
            <person name="Seidl M.F."/>
        </authorList>
    </citation>
    <scope>NUCLEOTIDE SEQUENCE [LARGE SCALE GENOMIC DNA]</scope>
    <source>
        <strain evidence="3 4">CBS 123374</strain>
    </source>
</reference>
<proteinExistence type="predicted"/>